<keyword evidence="2" id="KW-0808">Transferase</keyword>
<sequence>MNKKNQMTHYHKKLKKIKNLGCVDCIKIKYCEKDVILKLVDESEETVNLLTKWREKYRNMFATDFTITEEKTKRWIKKDVLGNPEKIMFVIYVDSEKIGIISTSQYDENTNSAILDTMMKEPTFNLPGLMTVVEKVYLRWMFDELNLSKITGFLFSDNKKMMNIHKKCGWVMIDVVPIQKISTKEYTRWEKITSKSDDMNVERYFNLIELTRENLMRDFDNIEYQFLGD</sequence>
<proteinExistence type="predicted"/>
<evidence type="ECO:0000313" key="3">
    <source>
        <dbReference type="Proteomes" id="UP000529843"/>
    </source>
</evidence>
<dbReference type="InterPro" id="IPR000182">
    <property type="entry name" value="GNAT_dom"/>
</dbReference>
<dbReference type="AlphaFoldDB" id="A0A7K4NM58"/>
<dbReference type="GO" id="GO:0016747">
    <property type="term" value="F:acyltransferase activity, transferring groups other than amino-acyl groups"/>
    <property type="evidence" value="ECO:0007669"/>
    <property type="project" value="InterPro"/>
</dbReference>
<evidence type="ECO:0000313" key="2">
    <source>
        <dbReference type="EMBL" id="NWK02411.1"/>
    </source>
</evidence>
<gene>
    <name evidence="2" type="ORF">HX804_03795</name>
</gene>
<feature type="domain" description="N-acetyltransferase" evidence="1">
    <location>
        <begin position="53"/>
        <end position="170"/>
    </location>
</feature>
<comment type="caution">
    <text evidence="2">The sequence shown here is derived from an EMBL/GenBank/DDBJ whole genome shotgun (WGS) entry which is preliminary data.</text>
</comment>
<dbReference type="Proteomes" id="UP000529843">
    <property type="component" value="Unassembled WGS sequence"/>
</dbReference>
<protein>
    <submittedName>
        <fullName evidence="2">GNAT family N-acetyltransferase</fullName>
    </submittedName>
</protein>
<accession>A0A7K4NM58</accession>
<dbReference type="EMBL" id="JACAST010000030">
    <property type="protein sequence ID" value="NWK02411.1"/>
    <property type="molecule type" value="Genomic_DNA"/>
</dbReference>
<dbReference type="Gene3D" id="3.40.630.30">
    <property type="match status" value="1"/>
</dbReference>
<dbReference type="SUPFAM" id="SSF55729">
    <property type="entry name" value="Acyl-CoA N-acyltransferases (Nat)"/>
    <property type="match status" value="1"/>
</dbReference>
<name>A0A7K4NM58_9ARCH</name>
<evidence type="ECO:0000259" key="1">
    <source>
        <dbReference type="Pfam" id="PF13302"/>
    </source>
</evidence>
<dbReference type="Pfam" id="PF13302">
    <property type="entry name" value="Acetyltransf_3"/>
    <property type="match status" value="1"/>
</dbReference>
<reference evidence="2 3" key="1">
    <citation type="journal article" date="2019" name="Environ. Microbiol.">
        <title>Genomics insights into ecotype formation of ammonia-oxidizing archaea in the deep ocean.</title>
        <authorList>
            <person name="Wang Y."/>
            <person name="Huang J.M."/>
            <person name="Cui G.J."/>
            <person name="Nunoura T."/>
            <person name="Takaki Y."/>
            <person name="Li W.L."/>
            <person name="Li J."/>
            <person name="Gao Z.M."/>
            <person name="Takai K."/>
            <person name="Zhang A.Q."/>
            <person name="Stepanauskas R."/>
        </authorList>
    </citation>
    <scope>NUCLEOTIDE SEQUENCE [LARGE SCALE GENOMIC DNA]</scope>
    <source>
        <strain evidence="2 3">N8</strain>
    </source>
</reference>
<dbReference type="InterPro" id="IPR016181">
    <property type="entry name" value="Acyl_CoA_acyltransferase"/>
</dbReference>
<organism evidence="2 3">
    <name type="scientific">Marine Group I thaumarchaeote</name>
    <dbReference type="NCBI Taxonomy" id="2511932"/>
    <lineage>
        <taxon>Archaea</taxon>
        <taxon>Nitrososphaerota</taxon>
        <taxon>Marine Group I</taxon>
    </lineage>
</organism>